<accession>A0A6V7M338</accession>
<name>A0A6V7M338_9HYME</name>
<dbReference type="EMBL" id="CADCXW020000347">
    <property type="protein sequence ID" value="CAD1581580.1"/>
    <property type="molecule type" value="Genomic_DNA"/>
</dbReference>
<dbReference type="AlphaFoldDB" id="A0A6V7M338"/>
<organism evidence="1">
    <name type="scientific">Bracon brevicornis</name>
    <dbReference type="NCBI Taxonomy" id="1563983"/>
    <lineage>
        <taxon>Eukaryota</taxon>
        <taxon>Metazoa</taxon>
        <taxon>Ecdysozoa</taxon>
        <taxon>Arthropoda</taxon>
        <taxon>Hexapoda</taxon>
        <taxon>Insecta</taxon>
        <taxon>Pterygota</taxon>
        <taxon>Neoptera</taxon>
        <taxon>Endopterygota</taxon>
        <taxon>Hymenoptera</taxon>
        <taxon>Apocrita</taxon>
        <taxon>Ichneumonoidea</taxon>
        <taxon>Braconidae</taxon>
        <taxon>Braconinae</taxon>
        <taxon>Bracon</taxon>
    </lineage>
</organism>
<gene>
    <name evidence="1" type="ORF">BBRV_LOCUS119710</name>
</gene>
<sequence length="97" mass="10395">MDQLGTELLALYRSTRSIDSLQAGMSQLEPKEGEKVGSYGLRAEEVTSELMDELLKGIPDCAEQLAIGRAIGECAKANFVSGIKTDIKITNSVSSLC</sequence>
<protein>
    <submittedName>
        <fullName evidence="1">Uncharacterized protein</fullName>
    </submittedName>
</protein>
<evidence type="ECO:0000313" key="1">
    <source>
        <dbReference type="EMBL" id="CAD1581580.1"/>
    </source>
</evidence>
<reference evidence="1" key="1">
    <citation type="submission" date="2020-07" db="EMBL/GenBank/DDBJ databases">
        <authorList>
            <person name="Ferguson B K."/>
        </authorList>
    </citation>
    <scope>NUCLEOTIDE SEQUENCE</scope>
    <source>
        <strain evidence="1">L06</strain>
    </source>
</reference>
<proteinExistence type="predicted"/>